<dbReference type="GO" id="GO:0008233">
    <property type="term" value="F:peptidase activity"/>
    <property type="evidence" value="ECO:0007669"/>
    <property type="project" value="UniProtKB-KW"/>
</dbReference>
<evidence type="ECO:0000313" key="10">
    <source>
        <dbReference type="Proteomes" id="UP000543642"/>
    </source>
</evidence>
<keyword evidence="3" id="KW-0227">DNA damage</keyword>
<protein>
    <recommendedName>
        <fullName evidence="8">Abasic site processing protein</fullName>
        <ecNumber evidence="8">3.4.-.-</ecNumber>
    </recommendedName>
</protein>
<organism evidence="9 10">
    <name type="scientific">Catenibacillus scindens</name>
    <dbReference type="NCBI Taxonomy" id="673271"/>
    <lineage>
        <taxon>Bacteria</taxon>
        <taxon>Bacillati</taxon>
        <taxon>Bacillota</taxon>
        <taxon>Clostridia</taxon>
        <taxon>Lachnospirales</taxon>
        <taxon>Lachnospiraceae</taxon>
        <taxon>Catenibacillus</taxon>
    </lineage>
</organism>
<keyword evidence="4 8" id="KW-0378">Hydrolase</keyword>
<dbReference type="Proteomes" id="UP000543642">
    <property type="component" value="Unassembled WGS sequence"/>
</dbReference>
<dbReference type="RefSeq" id="WP_243164622.1">
    <property type="nucleotide sequence ID" value="NZ_JACHFW010000002.1"/>
</dbReference>
<evidence type="ECO:0000256" key="8">
    <source>
        <dbReference type="RuleBase" id="RU364100"/>
    </source>
</evidence>
<evidence type="ECO:0000256" key="5">
    <source>
        <dbReference type="ARBA" id="ARBA00023124"/>
    </source>
</evidence>
<keyword evidence="6" id="KW-0238">DNA-binding</keyword>
<dbReference type="GO" id="GO:0106300">
    <property type="term" value="P:protein-DNA covalent cross-linking repair"/>
    <property type="evidence" value="ECO:0007669"/>
    <property type="project" value="InterPro"/>
</dbReference>
<gene>
    <name evidence="9" type="ORF">HNP82_000589</name>
</gene>
<dbReference type="Pfam" id="PF02586">
    <property type="entry name" value="SRAP"/>
    <property type="match status" value="1"/>
</dbReference>
<keyword evidence="10" id="KW-1185">Reference proteome</keyword>
<comment type="caution">
    <text evidence="9">The sequence shown here is derived from an EMBL/GenBank/DDBJ whole genome shotgun (WGS) entry which is preliminary data.</text>
</comment>
<dbReference type="PANTHER" id="PTHR13604:SF0">
    <property type="entry name" value="ABASIC SITE PROCESSING PROTEIN HMCES"/>
    <property type="match status" value="1"/>
</dbReference>
<dbReference type="InterPro" id="IPR003738">
    <property type="entry name" value="SRAP"/>
</dbReference>
<evidence type="ECO:0000256" key="4">
    <source>
        <dbReference type="ARBA" id="ARBA00022801"/>
    </source>
</evidence>
<evidence type="ECO:0000313" key="9">
    <source>
        <dbReference type="EMBL" id="MBB5263491.1"/>
    </source>
</evidence>
<evidence type="ECO:0000256" key="2">
    <source>
        <dbReference type="ARBA" id="ARBA00022670"/>
    </source>
</evidence>
<dbReference type="EC" id="3.4.-.-" evidence="8"/>
<proteinExistence type="inferred from homology"/>
<dbReference type="EMBL" id="JACHFW010000002">
    <property type="protein sequence ID" value="MBB5263491.1"/>
    <property type="molecule type" value="Genomic_DNA"/>
</dbReference>
<evidence type="ECO:0000256" key="1">
    <source>
        <dbReference type="ARBA" id="ARBA00008136"/>
    </source>
</evidence>
<dbReference type="PANTHER" id="PTHR13604">
    <property type="entry name" value="DC12-RELATED"/>
    <property type="match status" value="1"/>
</dbReference>
<comment type="similarity">
    <text evidence="1 8">Belongs to the SOS response-associated peptidase family.</text>
</comment>
<dbReference type="Gene3D" id="3.90.1680.10">
    <property type="entry name" value="SOS response associated peptidase-like"/>
    <property type="match status" value="1"/>
</dbReference>
<evidence type="ECO:0000256" key="7">
    <source>
        <dbReference type="ARBA" id="ARBA00023239"/>
    </source>
</evidence>
<dbReference type="AlphaFoldDB" id="A0A7W8H7V0"/>
<name>A0A7W8H7V0_9FIRM</name>
<dbReference type="GO" id="GO:0016829">
    <property type="term" value="F:lyase activity"/>
    <property type="evidence" value="ECO:0007669"/>
    <property type="project" value="UniProtKB-KW"/>
</dbReference>
<dbReference type="InterPro" id="IPR036590">
    <property type="entry name" value="SRAP-like"/>
</dbReference>
<dbReference type="GO" id="GO:0003697">
    <property type="term" value="F:single-stranded DNA binding"/>
    <property type="evidence" value="ECO:0007669"/>
    <property type="project" value="InterPro"/>
</dbReference>
<evidence type="ECO:0000256" key="6">
    <source>
        <dbReference type="ARBA" id="ARBA00023125"/>
    </source>
</evidence>
<sequence>MMCGRYYTDDETTKIIEKMTGVAAPGINLGGREDVCPSQKTVVLRAKEGKMIPQLMLWGFPRFDHKGLIINARTEGALEKKSFRESILRRRCVILAGGFYEWNRVKEKFMFEQADGSPLYMAGCFAGFDGEDRFVILTTCANDSVSPVHDRMPLLLNEDEAKAWVLDDGATEFILAKKPAPLKKKTEYEQMCLF</sequence>
<evidence type="ECO:0000256" key="3">
    <source>
        <dbReference type="ARBA" id="ARBA00022763"/>
    </source>
</evidence>
<keyword evidence="2 8" id="KW-0645">Protease</keyword>
<accession>A0A7W8H7V0</accession>
<dbReference type="GO" id="GO:0006508">
    <property type="term" value="P:proteolysis"/>
    <property type="evidence" value="ECO:0007669"/>
    <property type="project" value="UniProtKB-KW"/>
</dbReference>
<dbReference type="SUPFAM" id="SSF143081">
    <property type="entry name" value="BB1717-like"/>
    <property type="match status" value="1"/>
</dbReference>
<keyword evidence="7" id="KW-0456">Lyase</keyword>
<reference evidence="9 10" key="1">
    <citation type="submission" date="2020-08" db="EMBL/GenBank/DDBJ databases">
        <title>Genomic Encyclopedia of Type Strains, Phase IV (KMG-IV): sequencing the most valuable type-strain genomes for metagenomic binning, comparative biology and taxonomic classification.</title>
        <authorList>
            <person name="Goeker M."/>
        </authorList>
    </citation>
    <scope>NUCLEOTIDE SEQUENCE [LARGE SCALE GENOMIC DNA]</scope>
    <source>
        <strain evidence="9 10">DSM 106146</strain>
    </source>
</reference>
<keyword evidence="5" id="KW-0190">Covalent protein-DNA linkage</keyword>